<dbReference type="PANTHER" id="PTHR42776:SF27">
    <property type="entry name" value="DIPEPTIDYL PEPTIDASE FAMILY MEMBER 6"/>
    <property type="match status" value="1"/>
</dbReference>
<dbReference type="KEGG" id="bcae:A4V03_02820"/>
<dbReference type="OrthoDB" id="9812921at2"/>
<dbReference type="RefSeq" id="WP_065537877.1">
    <property type="nucleotide sequence ID" value="NZ_CAPDLJ010000070.1"/>
</dbReference>
<gene>
    <name evidence="3" type="ORF">A4V03_02820</name>
</gene>
<dbReference type="SUPFAM" id="SSF69322">
    <property type="entry name" value="Tricorn protease domain 2"/>
    <property type="match status" value="1"/>
</dbReference>
<feature type="domain" description="Peptidase S9 prolyl oligopeptidase catalytic" evidence="2">
    <location>
        <begin position="680"/>
        <end position="853"/>
    </location>
</feature>
<protein>
    <recommendedName>
        <fullName evidence="2">Peptidase S9 prolyl oligopeptidase catalytic domain-containing protein</fullName>
    </recommendedName>
</protein>
<dbReference type="GO" id="GO:0004252">
    <property type="term" value="F:serine-type endopeptidase activity"/>
    <property type="evidence" value="ECO:0007669"/>
    <property type="project" value="TreeGrafter"/>
</dbReference>
<dbReference type="Gene3D" id="3.40.50.1820">
    <property type="entry name" value="alpha/beta hydrolase"/>
    <property type="match status" value="1"/>
</dbReference>
<dbReference type="GO" id="GO:0006508">
    <property type="term" value="P:proteolysis"/>
    <property type="evidence" value="ECO:0007669"/>
    <property type="project" value="InterPro"/>
</dbReference>
<keyword evidence="4" id="KW-1185">Reference proteome</keyword>
<evidence type="ECO:0000313" key="4">
    <source>
        <dbReference type="Proteomes" id="UP000092631"/>
    </source>
</evidence>
<dbReference type="AlphaFoldDB" id="A0A1C7GYK6"/>
<dbReference type="InterPro" id="IPR001375">
    <property type="entry name" value="Peptidase_S9_cat"/>
</dbReference>
<dbReference type="SUPFAM" id="SSF53474">
    <property type="entry name" value="alpha/beta-Hydrolases"/>
    <property type="match status" value="1"/>
</dbReference>
<sequence length="866" mass="98869">MKRYVCLILLFLLGAEGVFSQKRPMKLDDCKLWRSVDQIQLSENGKWVVYNYRALYRQDLDTTYIYNVQTGETICKAGLSNFSFMANGKLLKYEKKEEGDDSGRPSVYTLNLLTQQEKQWAKNIFLVPIKGTDMAYYVQYKPTGKADFTFVNLLTGEEQCIEDINTFGQVEAGRLLYSVADSLKSTLYLWEKGRKTQVGEVPGYIASIANPDAKGCGTLSCASTYDTRFDVTSIYTYDLNKCICSKLLSYQDITGLPEGTKVSSMSRLINSKTQLLIDLEPLAYPQVERETDQVNLELWIWDENISPRRSFKRSGFDASKYDKYVYDIATGECFTLPTKGLSSLAFPQGEDVKGCIAFDATPWYKESDWTMSPNDDVYYIGMNGEKKKLASHGKYGLSWSPDGTKVLLYDPALKAWRLIDMATGSDRDLTTGKLPYPVYEEEHDYSFDAAPYGVAHWNPDNHTVVIYDRYDLWSLDVKGEKAPVCLTQGKGRKELITFRKAEHPVSSRDKLYLEGFDEKSKTKGLYLLAGKNLRDMAVDSQSNLVVKANTDNGKVVLWTKEDYGERDFWVSDLTLRNPKRVTDSNPQVKDINWGTTRLYTWTNLEGKKNEGILFLPENYREGQSYPVIVLFYEKMSQELNSYRLPEYSSATIDIPWFVSNGYIIFCPDISYRIGAPYESCYNAVISGVEQLVKDGIADKERIGINGHSWGGSQTAWLVTRTNIFKCASPCSAVTDQVADYLMLRGTGQPNMYFEEDAQGRLGKTLWEDRELYLENSPVMHADKIHTPLLIFHGEKDTSVRIYQGMALYFAMRRLGRPAWLLNYRDVGHQMGGDAECRDFMQRLIGFFDYYLKDAPMPEWMKGDNNK</sequence>
<dbReference type="GeneID" id="82186057"/>
<accession>A0A1C7GYK6</accession>
<evidence type="ECO:0000259" key="2">
    <source>
        <dbReference type="Pfam" id="PF00326"/>
    </source>
</evidence>
<proteinExistence type="predicted"/>
<reference evidence="4" key="1">
    <citation type="submission" date="2016-04" db="EMBL/GenBank/DDBJ databases">
        <title>Complete Genome Sequences of Twelve Strains of a Stable Defined Moderately Diverse Mouse Microbiota 2 (sDMDMm2).</title>
        <authorList>
            <person name="Uchimura Y."/>
            <person name="Wyss M."/>
            <person name="Brugiroux S."/>
            <person name="Limenitakis J.P."/>
            <person name="Stecher B."/>
            <person name="McCoy K.D."/>
            <person name="Macpherson A.J."/>
        </authorList>
    </citation>
    <scope>NUCLEOTIDE SEQUENCE [LARGE SCALE GENOMIC DNA]</scope>
    <source>
        <strain evidence="4">I48</strain>
    </source>
</reference>
<name>A0A1C7GYK6_9BACE</name>
<dbReference type="PANTHER" id="PTHR42776">
    <property type="entry name" value="SERINE PEPTIDASE S9 FAMILY MEMBER"/>
    <property type="match status" value="1"/>
</dbReference>
<dbReference type="InterPro" id="IPR029058">
    <property type="entry name" value="AB_hydrolase_fold"/>
</dbReference>
<dbReference type="SUPFAM" id="SSF82171">
    <property type="entry name" value="DPP6 N-terminal domain-like"/>
    <property type="match status" value="1"/>
</dbReference>
<dbReference type="Proteomes" id="UP000092631">
    <property type="component" value="Chromosome"/>
</dbReference>
<dbReference type="EMBL" id="CP015401">
    <property type="protein sequence ID" value="ANU56630.1"/>
    <property type="molecule type" value="Genomic_DNA"/>
</dbReference>
<evidence type="ECO:0000256" key="1">
    <source>
        <dbReference type="ARBA" id="ARBA00022801"/>
    </source>
</evidence>
<evidence type="ECO:0000313" key="3">
    <source>
        <dbReference type="EMBL" id="ANU56630.1"/>
    </source>
</evidence>
<dbReference type="Pfam" id="PF00326">
    <property type="entry name" value="Peptidase_S9"/>
    <property type="match status" value="1"/>
</dbReference>
<organism evidence="3 4">
    <name type="scientific">Bacteroides caecimuris</name>
    <dbReference type="NCBI Taxonomy" id="1796613"/>
    <lineage>
        <taxon>Bacteria</taxon>
        <taxon>Pseudomonadati</taxon>
        <taxon>Bacteroidota</taxon>
        <taxon>Bacteroidia</taxon>
        <taxon>Bacteroidales</taxon>
        <taxon>Bacteroidaceae</taxon>
        <taxon>Bacteroides</taxon>
    </lineage>
</organism>
<dbReference type="Gene3D" id="2.120.10.30">
    <property type="entry name" value="TolB, C-terminal domain"/>
    <property type="match status" value="1"/>
</dbReference>
<dbReference type="InterPro" id="IPR011042">
    <property type="entry name" value="6-blade_b-propeller_TolB-like"/>
</dbReference>
<keyword evidence="1" id="KW-0378">Hydrolase</keyword>